<reference evidence="3 5" key="1">
    <citation type="submission" date="2020-09" db="EMBL/GenBank/DDBJ databases">
        <title>Draft Genomes of Bacterial Isolates from North Pond Shallow Sediments.</title>
        <authorList>
            <person name="Kiel Reese B."/>
            <person name="Mullis M."/>
            <person name="Weisend R.E."/>
        </authorList>
    </citation>
    <scope>NUCLEOTIDE SEQUENCE</scope>
    <source>
        <strain evidence="3">KJE-2</strain>
        <strain evidence="2 5">KJE-3</strain>
    </source>
</reference>
<feature type="signal peptide" evidence="1">
    <location>
        <begin position="1"/>
        <end position="18"/>
    </location>
</feature>
<keyword evidence="5" id="KW-1185">Reference proteome</keyword>
<dbReference type="RefSeq" id="WP_199493465.1">
    <property type="nucleotide sequence ID" value="NZ_JAEMOP010000009.1"/>
</dbReference>
<evidence type="ECO:0000313" key="4">
    <source>
        <dbReference type="Proteomes" id="UP000621390"/>
    </source>
</evidence>
<gene>
    <name evidence="2" type="ORF">JHC10_01300</name>
    <name evidence="3" type="ORF">JHC11_12240</name>
</gene>
<organism evidence="3 4">
    <name type="scientific">Idiomarina abyssalis</name>
    <dbReference type="NCBI Taxonomy" id="86102"/>
    <lineage>
        <taxon>Bacteria</taxon>
        <taxon>Pseudomonadati</taxon>
        <taxon>Pseudomonadota</taxon>
        <taxon>Gammaproteobacteria</taxon>
        <taxon>Alteromonadales</taxon>
        <taxon>Idiomarinaceae</taxon>
        <taxon>Idiomarina</taxon>
    </lineage>
</organism>
<evidence type="ECO:0000313" key="2">
    <source>
        <dbReference type="EMBL" id="MBJ7265571.1"/>
    </source>
</evidence>
<accession>A0A8I1KIC3</accession>
<proteinExistence type="predicted"/>
<keyword evidence="1" id="KW-0732">Signal</keyword>
<dbReference type="AlphaFoldDB" id="A0A8I1KIC3"/>
<dbReference type="Proteomes" id="UP000655994">
    <property type="component" value="Unassembled WGS sequence"/>
</dbReference>
<name>A0A8I1KIC3_9GAMM</name>
<evidence type="ECO:0000313" key="3">
    <source>
        <dbReference type="EMBL" id="MBJ7316755.1"/>
    </source>
</evidence>
<dbReference type="Proteomes" id="UP000621390">
    <property type="component" value="Unassembled WGS sequence"/>
</dbReference>
<evidence type="ECO:0000256" key="1">
    <source>
        <dbReference type="SAM" id="SignalP"/>
    </source>
</evidence>
<feature type="chain" id="PRO_5034592940" evidence="1">
    <location>
        <begin position="19"/>
        <end position="312"/>
    </location>
</feature>
<protein>
    <submittedName>
        <fullName evidence="3">Uncharacterized protein</fullName>
    </submittedName>
</protein>
<dbReference type="InterPro" id="IPR022073">
    <property type="entry name" value="T4BSS_DotH_IcmK"/>
</dbReference>
<dbReference type="EMBL" id="JAEMOS010000002">
    <property type="protein sequence ID" value="MBJ7265571.1"/>
    <property type="molecule type" value="Genomic_DNA"/>
</dbReference>
<comment type="caution">
    <text evidence="3">The sequence shown here is derived from an EMBL/GenBank/DDBJ whole genome shotgun (WGS) entry which is preliminary data.</text>
</comment>
<evidence type="ECO:0000313" key="5">
    <source>
        <dbReference type="Proteomes" id="UP000655994"/>
    </source>
</evidence>
<dbReference type="Pfam" id="PF12293">
    <property type="entry name" value="T4BSS_DotH_IcmK"/>
    <property type="match status" value="1"/>
</dbReference>
<sequence>MRLALLSAIALLPVLALAQEDKPEEPPAPIPMSDDVKQAEVNTIVDEVQSLTPEQIQLALMLYKRNASATNNRYPNAKRLITTSHISNSPGEVQPKLHLGIGLPSAVAFTDSTGTPWPVDKVLVDTSVVEWEKLRPHLVSLTALSVSPHTNILVILKDSQEAFSINIMPVKDEIDSYKTFQVITGMAPSTTKRVEMQRAAAQSNTPTTAKSQAYEKFLRRDIPDSAVSVPLRNAPENEVFAWQFDNKLIVLSQLRMLSPQVEPALHGANGWRVYALKQPDSVMLFLQNNSATTVTFSEMTASAIRNAQRMSP</sequence>
<dbReference type="EMBL" id="JAEMOP010000009">
    <property type="protein sequence ID" value="MBJ7316755.1"/>
    <property type="molecule type" value="Genomic_DNA"/>
</dbReference>